<proteinExistence type="predicted"/>
<reference evidence="1 2" key="1">
    <citation type="submission" date="2020-04" db="EMBL/GenBank/DDBJ databases">
        <title>Enterovirga sp. isolate from soil.</title>
        <authorList>
            <person name="Chea S."/>
            <person name="Kim D.-U."/>
        </authorList>
    </citation>
    <scope>NUCLEOTIDE SEQUENCE [LARGE SCALE GENOMIC DNA]</scope>
    <source>
        <strain evidence="1 2">DB1703</strain>
    </source>
</reference>
<keyword evidence="2" id="KW-1185">Reference proteome</keyword>
<dbReference type="EMBL" id="JABEPP010000004">
    <property type="protein sequence ID" value="NNM74089.1"/>
    <property type="molecule type" value="Genomic_DNA"/>
</dbReference>
<evidence type="ECO:0000313" key="1">
    <source>
        <dbReference type="EMBL" id="NNM74089.1"/>
    </source>
</evidence>
<evidence type="ECO:0000313" key="2">
    <source>
        <dbReference type="Proteomes" id="UP000564885"/>
    </source>
</evidence>
<dbReference type="Proteomes" id="UP000564885">
    <property type="component" value="Unassembled WGS sequence"/>
</dbReference>
<comment type="caution">
    <text evidence="1">The sequence shown here is derived from an EMBL/GenBank/DDBJ whole genome shotgun (WGS) entry which is preliminary data.</text>
</comment>
<sequence length="88" mass="9413">MSSAGARLARSRLIAHFEMEARELDRRADRLRRSLPGLSDAGRHAEVLAAIAQLAALAQINRCKAERLRALGQAGDGPSDPDPAADPD</sequence>
<name>A0A849ICE0_9HYPH</name>
<dbReference type="RefSeq" id="WP_171219514.1">
    <property type="nucleotide sequence ID" value="NZ_JABEPP010000004.1"/>
</dbReference>
<gene>
    <name evidence="1" type="ORF">HJG44_17070</name>
</gene>
<organism evidence="1 2">
    <name type="scientific">Enterovirga aerilata</name>
    <dbReference type="NCBI Taxonomy" id="2730920"/>
    <lineage>
        <taxon>Bacteria</taxon>
        <taxon>Pseudomonadati</taxon>
        <taxon>Pseudomonadota</taxon>
        <taxon>Alphaproteobacteria</taxon>
        <taxon>Hyphomicrobiales</taxon>
        <taxon>Methylobacteriaceae</taxon>
        <taxon>Enterovirga</taxon>
    </lineage>
</organism>
<dbReference type="AlphaFoldDB" id="A0A849ICE0"/>
<accession>A0A849ICE0</accession>
<protein>
    <submittedName>
        <fullName evidence="1">Uncharacterized protein</fullName>
    </submittedName>
</protein>